<keyword evidence="1" id="KW-0732">Signal</keyword>
<protein>
    <submittedName>
        <fullName evidence="3">Uncharacterized protein</fullName>
    </submittedName>
</protein>
<evidence type="ECO:0000313" key="4">
    <source>
        <dbReference type="Proteomes" id="UP000260812"/>
    </source>
</evidence>
<dbReference type="AlphaFoldDB" id="A0A3E3IQ10"/>
<dbReference type="EMBL" id="QVLV01000025">
    <property type="protein sequence ID" value="RGE56422.1"/>
    <property type="molecule type" value="Genomic_DNA"/>
</dbReference>
<dbReference type="PROSITE" id="PS51257">
    <property type="entry name" value="PROKAR_LIPOPROTEIN"/>
    <property type="match status" value="1"/>
</dbReference>
<name>A0A3E3IQ10_9FIRM</name>
<comment type="caution">
    <text evidence="3">The sequence shown here is derived from an EMBL/GenBank/DDBJ whole genome shotgun (WGS) entry which is preliminary data.</text>
</comment>
<organism evidence="3 5">
    <name type="scientific">Eisenbergiella massiliensis</name>
    <dbReference type="NCBI Taxonomy" id="1720294"/>
    <lineage>
        <taxon>Bacteria</taxon>
        <taxon>Bacillati</taxon>
        <taxon>Bacillota</taxon>
        <taxon>Clostridia</taxon>
        <taxon>Lachnospirales</taxon>
        <taxon>Lachnospiraceae</taxon>
        <taxon>Eisenbergiella</taxon>
    </lineage>
</organism>
<dbReference type="Proteomes" id="UP000260812">
    <property type="component" value="Unassembled WGS sequence"/>
</dbReference>
<evidence type="ECO:0000313" key="5">
    <source>
        <dbReference type="Proteomes" id="UP000261166"/>
    </source>
</evidence>
<evidence type="ECO:0000313" key="2">
    <source>
        <dbReference type="EMBL" id="RGE56422.1"/>
    </source>
</evidence>
<gene>
    <name evidence="3" type="ORF">DWY69_18620</name>
    <name evidence="2" type="ORF">DXC51_24000</name>
</gene>
<feature type="chain" id="PRO_5036080175" evidence="1">
    <location>
        <begin position="23"/>
        <end position="205"/>
    </location>
</feature>
<feature type="signal peptide" evidence="1">
    <location>
        <begin position="1"/>
        <end position="22"/>
    </location>
</feature>
<sequence>MVKRIWALLLCVVMSISLSACAENNLDRMYIEEAQLTEEEKNIAELLGLNQEYRLYDFSMDDIVKSMQINIYELIDGEWHIIAGGGGQAFEDSEGRLALGFDNVADGLRIAVQSEHNSGSTSYFKESKNDITGMGYATSTLSDKQKIVYDQEIPLVIQIITSKNEVHSYVVDYFFQPEEYEKYDYEYVYAITVLFSQKPVSELAN</sequence>
<dbReference type="OrthoDB" id="1937648at2"/>
<evidence type="ECO:0000256" key="1">
    <source>
        <dbReference type="SAM" id="SignalP"/>
    </source>
</evidence>
<keyword evidence="4" id="KW-1185">Reference proteome</keyword>
<dbReference type="RefSeq" id="WP_117531192.1">
    <property type="nucleotide sequence ID" value="NZ_JBKUNB010000033.1"/>
</dbReference>
<accession>A0A3E3IQ10</accession>
<dbReference type="GeneID" id="97989833"/>
<proteinExistence type="predicted"/>
<dbReference type="Proteomes" id="UP000261166">
    <property type="component" value="Unassembled WGS sequence"/>
</dbReference>
<reference evidence="3 5" key="1">
    <citation type="submission" date="2018-08" db="EMBL/GenBank/DDBJ databases">
        <title>A genome reference for cultivated species of the human gut microbiota.</title>
        <authorList>
            <person name="Zou Y."/>
            <person name="Xue W."/>
            <person name="Luo G."/>
        </authorList>
    </citation>
    <scope>NUCLEOTIDE SEQUENCE [LARGE SCALE GENOMIC DNA]</scope>
    <source>
        <strain evidence="3 5">AF26-4BH</strain>
        <strain evidence="2">TF05-5AC</strain>
    </source>
</reference>
<evidence type="ECO:0000313" key="3">
    <source>
        <dbReference type="EMBL" id="RGE69102.1"/>
    </source>
</evidence>
<dbReference type="EMBL" id="QVLU01000018">
    <property type="protein sequence ID" value="RGE69102.1"/>
    <property type="molecule type" value="Genomic_DNA"/>
</dbReference>